<keyword evidence="3" id="KW-1185">Reference proteome</keyword>
<dbReference type="InterPro" id="IPR050923">
    <property type="entry name" value="Cell_Proc_Reg/RNA_Proc"/>
</dbReference>
<comment type="caution">
    <text evidence="2">The sequence shown here is derived from an EMBL/GenBank/DDBJ whole genome shotgun (WGS) entry which is preliminary data.</text>
</comment>
<reference evidence="2 3" key="1">
    <citation type="journal article" date="2020" name="ISME J.">
        <title>Comparative genomics reveals insights into cyanobacterial evolution and habitat adaptation.</title>
        <authorList>
            <person name="Chen M.Y."/>
            <person name="Teng W.K."/>
            <person name="Zhao L."/>
            <person name="Hu C.X."/>
            <person name="Zhou Y.K."/>
            <person name="Han B.P."/>
            <person name="Song L.R."/>
            <person name="Shu W.S."/>
        </authorList>
    </citation>
    <scope>NUCLEOTIDE SEQUENCE [LARGE SCALE GENOMIC DNA]</scope>
    <source>
        <strain evidence="2 3">FACHB-288</strain>
    </source>
</reference>
<name>A0ABR8AJT8_9CYAN</name>
<dbReference type="PROSITE" id="PS50006">
    <property type="entry name" value="FHA_DOMAIN"/>
    <property type="match status" value="1"/>
</dbReference>
<protein>
    <submittedName>
        <fullName evidence="2">FHA domain-containing protein</fullName>
    </submittedName>
</protein>
<organism evidence="2 3">
    <name type="scientific">Calothrix parietina FACHB-288</name>
    <dbReference type="NCBI Taxonomy" id="2692896"/>
    <lineage>
        <taxon>Bacteria</taxon>
        <taxon>Bacillati</taxon>
        <taxon>Cyanobacteriota</taxon>
        <taxon>Cyanophyceae</taxon>
        <taxon>Nostocales</taxon>
        <taxon>Calotrichaceae</taxon>
        <taxon>Calothrix</taxon>
    </lineage>
</organism>
<dbReference type="SMART" id="SM00240">
    <property type="entry name" value="FHA"/>
    <property type="match status" value="1"/>
</dbReference>
<dbReference type="EMBL" id="JACJQH010000083">
    <property type="protein sequence ID" value="MBD2200307.1"/>
    <property type="molecule type" value="Genomic_DNA"/>
</dbReference>
<evidence type="ECO:0000313" key="3">
    <source>
        <dbReference type="Proteomes" id="UP000658514"/>
    </source>
</evidence>
<gene>
    <name evidence="2" type="ORF">H6G24_33405</name>
</gene>
<dbReference type="InterPro" id="IPR008984">
    <property type="entry name" value="SMAD_FHA_dom_sf"/>
</dbReference>
<sequence>MTEISKSHFLPIKGLSMQAELQEKELERRLSLFQVFLKLYEQHRNVLDDFLQLENLAQTSSAVNKIYVQGVVEGSTVYIITNLCDQKTQALQQPQGIWTIGKDESNGISIADPYLSHRHAAIQYIDNQGFYLIDFNSANGSFINGEPVYQPTKLNDGDRIRLGMITFDFFVNQTRSTLPTVAVELLMQLVPARNENSLNLLNSSSYQKNYKIQSLNGTLQITKGSYLIDDLKYEQSHFTEEEKSEILDRFFSKHKSDIL</sequence>
<dbReference type="Pfam" id="PF00498">
    <property type="entry name" value="FHA"/>
    <property type="match status" value="1"/>
</dbReference>
<feature type="domain" description="FHA" evidence="1">
    <location>
        <begin position="98"/>
        <end position="148"/>
    </location>
</feature>
<evidence type="ECO:0000313" key="2">
    <source>
        <dbReference type="EMBL" id="MBD2200307.1"/>
    </source>
</evidence>
<evidence type="ECO:0000259" key="1">
    <source>
        <dbReference type="PROSITE" id="PS50006"/>
    </source>
</evidence>
<dbReference type="PANTHER" id="PTHR23308">
    <property type="entry name" value="NUCLEAR INHIBITOR OF PROTEIN PHOSPHATASE-1"/>
    <property type="match status" value="1"/>
</dbReference>
<dbReference type="SUPFAM" id="SSF49879">
    <property type="entry name" value="SMAD/FHA domain"/>
    <property type="match status" value="1"/>
</dbReference>
<dbReference type="InterPro" id="IPR000253">
    <property type="entry name" value="FHA_dom"/>
</dbReference>
<proteinExistence type="predicted"/>
<dbReference type="Proteomes" id="UP000658514">
    <property type="component" value="Unassembled WGS sequence"/>
</dbReference>
<dbReference type="CDD" id="cd00060">
    <property type="entry name" value="FHA"/>
    <property type="match status" value="1"/>
</dbReference>
<accession>A0ABR8AJT8</accession>
<dbReference type="RefSeq" id="WP_190540029.1">
    <property type="nucleotide sequence ID" value="NZ_CAWPNO010000121.1"/>
</dbReference>
<dbReference type="Gene3D" id="2.60.200.20">
    <property type="match status" value="1"/>
</dbReference>